<evidence type="ECO:0000313" key="5">
    <source>
        <dbReference type="Proteomes" id="UP000198935"/>
    </source>
</evidence>
<protein>
    <submittedName>
        <fullName evidence="4">Iron complex transport system substrate-binding protein</fullName>
    </submittedName>
</protein>
<accession>A0A1H3SDA4</accession>
<dbReference type="AlphaFoldDB" id="A0A1H3SDA4"/>
<dbReference type="OrthoDB" id="9816357at2"/>
<dbReference type="GO" id="GO:0071281">
    <property type="term" value="P:cellular response to iron ion"/>
    <property type="evidence" value="ECO:0007669"/>
    <property type="project" value="TreeGrafter"/>
</dbReference>
<sequence>MKERQRQPWFSAVGFMLLLLLLFFLSGCSTEQPADSNADDSSSEDQHAQEDELVDAEPEEEETVYPLTITDLAGREITFERRPERIVSVIPADMEIIYALGGEVVGRPQATNGTVEPEEAAAVEEIGYPLGINYETIVSLQADLFIGHTRLNVDDVSTLQALELNVILSQGDSMDDIKNLIHMYGDLLDRKAEANALIADIEKQVADITAVQREEPVKVLILFGTRDETMAALPQSLAGNLFELAGAENISAGLPHLDNYPTYAQLSLERILEADPDAIYFMAHGDAEEAKQRFEMEMSANPAWNNLNAVKNNNIIVLPHELFGTNPGPRIVDALAFLKDSLDSLEQ</sequence>
<reference evidence="5" key="1">
    <citation type="submission" date="2016-10" db="EMBL/GenBank/DDBJ databases">
        <authorList>
            <person name="Varghese N."/>
            <person name="Submissions S."/>
        </authorList>
    </citation>
    <scope>NUCLEOTIDE SEQUENCE [LARGE SCALE GENOMIC DNA]</scope>
    <source>
        <strain evidence="5">SP</strain>
    </source>
</reference>
<gene>
    <name evidence="4" type="ORF">SAMN05421736_110131</name>
</gene>
<dbReference type="PANTHER" id="PTHR30535">
    <property type="entry name" value="VITAMIN B12-BINDING PROTEIN"/>
    <property type="match status" value="1"/>
</dbReference>
<dbReference type="EMBL" id="FNPI01000010">
    <property type="protein sequence ID" value="SDZ35531.1"/>
    <property type="molecule type" value="Genomic_DNA"/>
</dbReference>
<dbReference type="Gene3D" id="3.40.50.1980">
    <property type="entry name" value="Nitrogenase molybdenum iron protein domain"/>
    <property type="match status" value="2"/>
</dbReference>
<dbReference type="InterPro" id="IPR050902">
    <property type="entry name" value="ABC_Transporter_SBP"/>
</dbReference>
<name>A0A1H3SDA4_9BACI</name>
<evidence type="ECO:0000256" key="1">
    <source>
        <dbReference type="ARBA" id="ARBA00008814"/>
    </source>
</evidence>
<proteinExistence type="inferred from homology"/>
<dbReference type="Proteomes" id="UP000198935">
    <property type="component" value="Unassembled WGS sequence"/>
</dbReference>
<comment type="similarity">
    <text evidence="1">Belongs to the bacterial solute-binding protein 8 family.</text>
</comment>
<feature type="compositionally biased region" description="Acidic residues" evidence="2">
    <location>
        <begin position="51"/>
        <end position="62"/>
    </location>
</feature>
<dbReference type="STRING" id="1503961.SAMN05421736_110131"/>
<organism evidence="4 5">
    <name type="scientific">Evansella caseinilytica</name>
    <dbReference type="NCBI Taxonomy" id="1503961"/>
    <lineage>
        <taxon>Bacteria</taxon>
        <taxon>Bacillati</taxon>
        <taxon>Bacillota</taxon>
        <taxon>Bacilli</taxon>
        <taxon>Bacillales</taxon>
        <taxon>Bacillaceae</taxon>
        <taxon>Evansella</taxon>
    </lineage>
</organism>
<feature type="domain" description="Fe/B12 periplasmic-binding" evidence="3">
    <location>
        <begin position="85"/>
        <end position="346"/>
    </location>
</feature>
<feature type="region of interest" description="Disordered" evidence="2">
    <location>
        <begin position="32"/>
        <end position="62"/>
    </location>
</feature>
<dbReference type="Pfam" id="PF01497">
    <property type="entry name" value="Peripla_BP_2"/>
    <property type="match status" value="1"/>
</dbReference>
<evidence type="ECO:0000313" key="4">
    <source>
        <dbReference type="EMBL" id="SDZ35531.1"/>
    </source>
</evidence>
<dbReference type="PROSITE" id="PS51257">
    <property type="entry name" value="PROKAR_LIPOPROTEIN"/>
    <property type="match status" value="1"/>
</dbReference>
<dbReference type="InterPro" id="IPR002491">
    <property type="entry name" value="ABC_transptr_periplasmic_BD"/>
</dbReference>
<evidence type="ECO:0000259" key="3">
    <source>
        <dbReference type="PROSITE" id="PS50983"/>
    </source>
</evidence>
<dbReference type="PANTHER" id="PTHR30535:SF34">
    <property type="entry name" value="MOLYBDATE-BINDING PROTEIN MOLA"/>
    <property type="match status" value="1"/>
</dbReference>
<dbReference type="PROSITE" id="PS50983">
    <property type="entry name" value="FE_B12_PBP"/>
    <property type="match status" value="1"/>
</dbReference>
<evidence type="ECO:0000256" key="2">
    <source>
        <dbReference type="SAM" id="MobiDB-lite"/>
    </source>
</evidence>
<dbReference type="SUPFAM" id="SSF53807">
    <property type="entry name" value="Helical backbone' metal receptor"/>
    <property type="match status" value="1"/>
</dbReference>
<keyword evidence="5" id="KW-1185">Reference proteome</keyword>